<feature type="compositionally biased region" description="Polar residues" evidence="1">
    <location>
        <begin position="15"/>
        <end position="25"/>
    </location>
</feature>
<accession>A0AB39ZJN4</accession>
<dbReference type="GeneID" id="108013923"/>
<feature type="compositionally biased region" description="Basic residues" evidence="1">
    <location>
        <begin position="90"/>
        <end position="104"/>
    </location>
</feature>
<name>A0AB39ZJN4_DROSZ</name>
<organism evidence="2 3">
    <name type="scientific">Drosophila suzukii</name>
    <name type="common">Spotted-wing drosophila fruit fly</name>
    <dbReference type="NCBI Taxonomy" id="28584"/>
    <lineage>
        <taxon>Eukaryota</taxon>
        <taxon>Metazoa</taxon>
        <taxon>Ecdysozoa</taxon>
        <taxon>Arthropoda</taxon>
        <taxon>Hexapoda</taxon>
        <taxon>Insecta</taxon>
        <taxon>Pterygota</taxon>
        <taxon>Neoptera</taxon>
        <taxon>Endopterygota</taxon>
        <taxon>Diptera</taxon>
        <taxon>Brachycera</taxon>
        <taxon>Muscomorpha</taxon>
        <taxon>Ephydroidea</taxon>
        <taxon>Drosophilidae</taxon>
        <taxon>Drosophila</taxon>
        <taxon>Sophophora</taxon>
    </lineage>
</organism>
<dbReference type="RefSeq" id="XP_016935416.4">
    <property type="nucleotide sequence ID" value="XM_017079927.4"/>
</dbReference>
<gene>
    <name evidence="3" type="primary">LOC108013923</name>
</gene>
<reference evidence="3" key="1">
    <citation type="submission" date="2025-08" db="UniProtKB">
        <authorList>
            <consortium name="RefSeq"/>
        </authorList>
    </citation>
    <scope>IDENTIFICATION</scope>
</reference>
<protein>
    <submittedName>
        <fullName evidence="3">Probable splicing factor, arginine/serine-rich 4</fullName>
    </submittedName>
</protein>
<dbReference type="AlphaFoldDB" id="A0AB39ZJN4"/>
<feature type="region of interest" description="Disordered" evidence="1">
    <location>
        <begin position="9"/>
        <end position="141"/>
    </location>
</feature>
<sequence length="141" mass="15975">MELKIVVKYDYESGRFQTSYETSDNVELVPGSPSQPDAVARDGGHQGRSSSSHRRRRTRQRSPSSSPPRFSRRRRGPAPQRSRGSTPPRRNQRSRRTYRSRSMRARAAEQPPGEVHQEPSTEQAPSANRTANDVSSIYLPD</sequence>
<dbReference type="Proteomes" id="UP001652628">
    <property type="component" value="Chromosome 3"/>
</dbReference>
<evidence type="ECO:0000256" key="1">
    <source>
        <dbReference type="SAM" id="MobiDB-lite"/>
    </source>
</evidence>
<proteinExistence type="predicted"/>
<evidence type="ECO:0000313" key="2">
    <source>
        <dbReference type="Proteomes" id="UP001652628"/>
    </source>
</evidence>
<evidence type="ECO:0000313" key="3">
    <source>
        <dbReference type="RefSeq" id="XP_016935416.4"/>
    </source>
</evidence>
<keyword evidence="2" id="KW-1185">Reference proteome</keyword>
<feature type="compositionally biased region" description="Basic residues" evidence="1">
    <location>
        <begin position="51"/>
        <end position="60"/>
    </location>
</feature>
<feature type="compositionally biased region" description="Polar residues" evidence="1">
    <location>
        <begin position="118"/>
        <end position="135"/>
    </location>
</feature>